<dbReference type="InParanoid" id="G0N2A3"/>
<dbReference type="GO" id="GO:0000122">
    <property type="term" value="P:negative regulation of transcription by RNA polymerase II"/>
    <property type="evidence" value="ECO:0007669"/>
    <property type="project" value="UniProtKB-ARBA"/>
</dbReference>
<dbReference type="PROSITE" id="PS00028">
    <property type="entry name" value="ZINC_FINGER_C2H2_1"/>
    <property type="match status" value="3"/>
</dbReference>
<feature type="domain" description="C2H2-type" evidence="12">
    <location>
        <begin position="101"/>
        <end position="130"/>
    </location>
</feature>
<dbReference type="Gene3D" id="3.30.160.60">
    <property type="entry name" value="Classic Zinc Finger"/>
    <property type="match status" value="4"/>
</dbReference>
<evidence type="ECO:0000313" key="13">
    <source>
        <dbReference type="EMBL" id="EGT50838.1"/>
    </source>
</evidence>
<protein>
    <recommendedName>
        <fullName evidence="9">Wilms tumor protein homolog</fullName>
    </recommendedName>
</protein>
<dbReference type="SUPFAM" id="SSF57667">
    <property type="entry name" value="beta-beta-alpha zinc fingers"/>
    <property type="match status" value="2"/>
</dbReference>
<evidence type="ECO:0000313" key="14">
    <source>
        <dbReference type="Proteomes" id="UP000008068"/>
    </source>
</evidence>
<sequence>MLWKIRAPQLLESNVYGALPTEKYVISGAKVQKNWRLTSILCICHRKEFSCVIGKARYKLVNHLRVHTGETPFKCDVCGRRFARSENLKIHGRTHTGEKPFLCPVEGCQRWFSSSSVRRHHARTHSEGRPFECKQCDKKYTHPCSLKNHIKAKHKEEPSGNSGPVRENPAPEHHNLANTPSYSQVAYSGLDDHKYHIDCYPYDNYDSSVYPGPLLDYQSSIIQ</sequence>
<comment type="subcellular location">
    <subcellularLocation>
        <location evidence="1">Nucleus</location>
        <location evidence="1">Nucleolus</location>
    </subcellularLocation>
    <subcellularLocation>
        <location evidence="2">Nucleus</location>
        <location evidence="2">Nucleoplasm</location>
    </subcellularLocation>
</comment>
<keyword evidence="7" id="KW-0862">Zinc</keyword>
<evidence type="ECO:0000256" key="2">
    <source>
        <dbReference type="ARBA" id="ARBA00004642"/>
    </source>
</evidence>
<dbReference type="InterPro" id="IPR036236">
    <property type="entry name" value="Znf_C2H2_sf"/>
</dbReference>
<dbReference type="eggNOG" id="KOG1721">
    <property type="taxonomic scope" value="Eukaryota"/>
</dbReference>
<dbReference type="InterPro" id="IPR013087">
    <property type="entry name" value="Znf_C2H2_type"/>
</dbReference>
<keyword evidence="14" id="KW-1185">Reference proteome</keyword>
<dbReference type="PANTHER" id="PTHR23235:SF120">
    <property type="entry name" value="KRUPPEL-LIKE FACTOR 15"/>
    <property type="match status" value="1"/>
</dbReference>
<dbReference type="STRING" id="135651.G0N2A3"/>
<feature type="domain" description="C2H2-type" evidence="12">
    <location>
        <begin position="131"/>
        <end position="159"/>
    </location>
</feature>
<proteinExistence type="predicted"/>
<dbReference type="Pfam" id="PF23561">
    <property type="entry name" value="zf-C2H2_15"/>
    <property type="match status" value="1"/>
</dbReference>
<dbReference type="PANTHER" id="PTHR23235">
    <property type="entry name" value="KRUEPPEL-LIKE TRANSCRIPTION FACTOR"/>
    <property type="match status" value="1"/>
</dbReference>
<name>G0N2A3_CAEBE</name>
<dbReference type="FunFam" id="3.30.160.60:FF:000063">
    <property type="entry name" value="Wilms tumor 1-KTS isoform"/>
    <property type="match status" value="1"/>
</dbReference>
<feature type="domain" description="C2H2-type" evidence="12">
    <location>
        <begin position="73"/>
        <end position="100"/>
    </location>
</feature>
<dbReference type="Pfam" id="PF00096">
    <property type="entry name" value="zf-C2H2"/>
    <property type="match status" value="2"/>
</dbReference>
<keyword evidence="3" id="KW-1017">Isopeptide bond</keyword>
<dbReference type="GO" id="GO:0005730">
    <property type="term" value="C:nucleolus"/>
    <property type="evidence" value="ECO:0007669"/>
    <property type="project" value="UniProtKB-SubCell"/>
</dbReference>
<dbReference type="EMBL" id="GL379830">
    <property type="protein sequence ID" value="EGT50838.1"/>
    <property type="molecule type" value="Genomic_DNA"/>
</dbReference>
<dbReference type="AlphaFoldDB" id="G0N2A3"/>
<evidence type="ECO:0000259" key="12">
    <source>
        <dbReference type="PROSITE" id="PS50157"/>
    </source>
</evidence>
<evidence type="ECO:0000256" key="5">
    <source>
        <dbReference type="ARBA" id="ARBA00022737"/>
    </source>
</evidence>
<evidence type="ECO:0000256" key="7">
    <source>
        <dbReference type="ARBA" id="ARBA00022833"/>
    </source>
</evidence>
<evidence type="ECO:0000256" key="10">
    <source>
        <dbReference type="PROSITE-ProRule" id="PRU00042"/>
    </source>
</evidence>
<gene>
    <name evidence="13" type="ORF">CAEBREN_04320</name>
</gene>
<dbReference type="SMART" id="SM00355">
    <property type="entry name" value="ZnF_C2H2"/>
    <property type="match status" value="3"/>
</dbReference>
<keyword evidence="5" id="KW-0677">Repeat</keyword>
<dbReference type="InterPro" id="IPR056436">
    <property type="entry name" value="Znf-C2H2_ZIC1-5/GLI1-3-like"/>
</dbReference>
<evidence type="ECO:0000256" key="6">
    <source>
        <dbReference type="ARBA" id="ARBA00022771"/>
    </source>
</evidence>
<dbReference type="GO" id="GO:0008270">
    <property type="term" value="F:zinc ion binding"/>
    <property type="evidence" value="ECO:0007669"/>
    <property type="project" value="UniProtKB-KW"/>
</dbReference>
<organism evidence="14">
    <name type="scientific">Caenorhabditis brenneri</name>
    <name type="common">Nematode worm</name>
    <dbReference type="NCBI Taxonomy" id="135651"/>
    <lineage>
        <taxon>Eukaryota</taxon>
        <taxon>Metazoa</taxon>
        <taxon>Ecdysozoa</taxon>
        <taxon>Nematoda</taxon>
        <taxon>Chromadorea</taxon>
        <taxon>Rhabditida</taxon>
        <taxon>Rhabditina</taxon>
        <taxon>Rhabditomorpha</taxon>
        <taxon>Rhabditoidea</taxon>
        <taxon>Rhabditidae</taxon>
        <taxon>Peloderinae</taxon>
        <taxon>Caenorhabditis</taxon>
    </lineage>
</organism>
<dbReference type="FunFam" id="3.30.160.60:FF:000446">
    <property type="entry name" value="Zinc finger protein"/>
    <property type="match status" value="1"/>
</dbReference>
<evidence type="ECO:0000256" key="9">
    <source>
        <dbReference type="ARBA" id="ARBA00069242"/>
    </source>
</evidence>
<dbReference type="GO" id="GO:0005654">
    <property type="term" value="C:nucleoplasm"/>
    <property type="evidence" value="ECO:0007669"/>
    <property type="project" value="UniProtKB-SubCell"/>
</dbReference>
<dbReference type="HOGENOM" id="CLU_108177_0_0_1"/>
<evidence type="ECO:0000256" key="4">
    <source>
        <dbReference type="ARBA" id="ARBA00022723"/>
    </source>
</evidence>
<dbReference type="OrthoDB" id="5968217at2759"/>
<dbReference type="Proteomes" id="UP000008068">
    <property type="component" value="Unassembled WGS sequence"/>
</dbReference>
<reference evidence="14" key="1">
    <citation type="submission" date="2011-07" db="EMBL/GenBank/DDBJ databases">
        <authorList>
            <consortium name="Caenorhabditis brenneri Sequencing and Analysis Consortium"/>
            <person name="Wilson R.K."/>
        </authorList>
    </citation>
    <scope>NUCLEOTIDE SEQUENCE [LARGE SCALE GENOMIC DNA]</scope>
    <source>
        <strain evidence="14">PB2801</strain>
    </source>
</reference>
<feature type="region of interest" description="Disordered" evidence="11">
    <location>
        <begin position="151"/>
        <end position="178"/>
    </location>
</feature>
<keyword evidence="4" id="KW-0479">Metal-binding</keyword>
<dbReference type="GO" id="GO:0000978">
    <property type="term" value="F:RNA polymerase II cis-regulatory region sequence-specific DNA binding"/>
    <property type="evidence" value="ECO:0007669"/>
    <property type="project" value="TreeGrafter"/>
</dbReference>
<dbReference type="PROSITE" id="PS50157">
    <property type="entry name" value="ZINC_FINGER_C2H2_2"/>
    <property type="match status" value="3"/>
</dbReference>
<keyword evidence="8" id="KW-0832">Ubl conjugation</keyword>
<keyword evidence="6 10" id="KW-0863">Zinc-finger</keyword>
<evidence type="ECO:0000256" key="3">
    <source>
        <dbReference type="ARBA" id="ARBA00022499"/>
    </source>
</evidence>
<dbReference type="GO" id="GO:0000981">
    <property type="term" value="F:DNA-binding transcription factor activity, RNA polymerase II-specific"/>
    <property type="evidence" value="ECO:0007669"/>
    <property type="project" value="TreeGrafter"/>
</dbReference>
<evidence type="ECO:0000256" key="8">
    <source>
        <dbReference type="ARBA" id="ARBA00022843"/>
    </source>
</evidence>
<accession>G0N2A3</accession>
<evidence type="ECO:0000256" key="11">
    <source>
        <dbReference type="SAM" id="MobiDB-lite"/>
    </source>
</evidence>
<evidence type="ECO:0000256" key="1">
    <source>
        <dbReference type="ARBA" id="ARBA00004604"/>
    </source>
</evidence>